<dbReference type="Gene3D" id="2.40.50.140">
    <property type="entry name" value="Nucleic acid-binding proteins"/>
    <property type="match status" value="1"/>
</dbReference>
<dbReference type="Gene3D" id="3.30.930.10">
    <property type="entry name" value="Bira Bifunctional Protein, Domain 2"/>
    <property type="match status" value="1"/>
</dbReference>
<evidence type="ECO:0000256" key="4">
    <source>
        <dbReference type="ARBA" id="ARBA00023146"/>
    </source>
</evidence>
<dbReference type="SUPFAM" id="SSF55681">
    <property type="entry name" value="Class II aaRS and biotin synthetases"/>
    <property type="match status" value="1"/>
</dbReference>
<dbReference type="STRING" id="914237.A0A1E1L1T7"/>
<dbReference type="InterPro" id="IPR044136">
    <property type="entry name" value="Lys-tRNA-ligase_II_N"/>
</dbReference>
<dbReference type="InterPro" id="IPR006195">
    <property type="entry name" value="aa-tRNA-synth_II"/>
</dbReference>
<dbReference type="PRINTS" id="PR00982">
    <property type="entry name" value="TRNASYNTHLYS"/>
</dbReference>
<proteinExistence type="predicted"/>
<gene>
    <name evidence="7" type="ORF">RCO7_09977</name>
</gene>
<name>A0A1E1L1T7_9HELO</name>
<keyword evidence="3" id="KW-0067">ATP-binding</keyword>
<dbReference type="EMBL" id="FJUW01000032">
    <property type="protein sequence ID" value="CZT04466.1"/>
    <property type="molecule type" value="Genomic_DNA"/>
</dbReference>
<evidence type="ECO:0000256" key="1">
    <source>
        <dbReference type="ARBA" id="ARBA00022598"/>
    </source>
</evidence>
<dbReference type="CDD" id="cd04322">
    <property type="entry name" value="LysRS_N"/>
    <property type="match status" value="1"/>
</dbReference>
<feature type="domain" description="Aminoacyl-transfer RNA synthetases class-II family profile" evidence="6">
    <location>
        <begin position="180"/>
        <end position="472"/>
    </location>
</feature>
<evidence type="ECO:0000313" key="8">
    <source>
        <dbReference type="Proteomes" id="UP000178129"/>
    </source>
</evidence>
<sequence>MPWIGEQIAKGRERLEELELAKSLDWPRIQQSEHAMTLLEFKKYSNTIQPGQSTSDLVVLRGRVRSCRVSSSKLVFIDIIQEGSAIQVVLDHSRVDHVDKVDTKKEFRAFYHLIKRGDTISVYGHPYVSQRGELSIRALNIPKLLSPSLASLPRTLEDRETRIRNRHVDMLVNPSVFQTLRLRSHIIQSMRDFLLKDNFFEVQTPLISDKAGGAIAKPFTTVATEFSEKQLALRIAPEIWLKRLVIGGMDRVFEIGPAFRNEGLDATHNPEFTTCEFYRSFTELEELMSMTEAMLTTIAARVTELRNATLFDLPESIPLNTFTTPFKRLEFIPTIEAAMNTKLPELSSPNAEEELKALFKHHSLPLPQITTLPRLLDKLSSVYIEPSCLAPTFITHHPSCMAPLSKSFLCPKTSQLVSARAELFREKFVQQLKWKDHENTAGIDESYLEALEYGLPPTGGWGAGVDRIVMMFSGAKRISDVLSFGSLRNVVNLGREGSLKKVAVEGKEESLLTREEKLEIWRKKFREEAKAQSERDMECMIKKAAEMGIDLDPGGAGLGGMHENRGIFTQFLAVDEGKGKGAK</sequence>
<dbReference type="InterPro" id="IPR018149">
    <property type="entry name" value="Lys-tRNA-synth_II_C"/>
</dbReference>
<accession>A0A1E1L1T7</accession>
<dbReference type="InterPro" id="IPR045864">
    <property type="entry name" value="aa-tRNA-synth_II/BPL/LPL"/>
</dbReference>
<dbReference type="PANTHER" id="PTHR42918">
    <property type="entry name" value="LYSYL-TRNA SYNTHETASE"/>
    <property type="match status" value="1"/>
</dbReference>
<dbReference type="GO" id="GO:0004824">
    <property type="term" value="F:lysine-tRNA ligase activity"/>
    <property type="evidence" value="ECO:0007669"/>
    <property type="project" value="InterPro"/>
</dbReference>
<evidence type="ECO:0000256" key="5">
    <source>
        <dbReference type="ARBA" id="ARBA00030563"/>
    </source>
</evidence>
<dbReference type="GO" id="GO:0000049">
    <property type="term" value="F:tRNA binding"/>
    <property type="evidence" value="ECO:0007669"/>
    <property type="project" value="TreeGrafter"/>
</dbReference>
<dbReference type="GO" id="GO:0005524">
    <property type="term" value="F:ATP binding"/>
    <property type="evidence" value="ECO:0007669"/>
    <property type="project" value="UniProtKB-KW"/>
</dbReference>
<reference evidence="8" key="1">
    <citation type="submission" date="2016-03" db="EMBL/GenBank/DDBJ databases">
        <authorList>
            <person name="Ploux O."/>
        </authorList>
    </citation>
    <scope>NUCLEOTIDE SEQUENCE [LARGE SCALE GENOMIC DNA]</scope>
    <source>
        <strain evidence="8">UK7</strain>
    </source>
</reference>
<dbReference type="Pfam" id="PF00152">
    <property type="entry name" value="tRNA-synt_2"/>
    <property type="match status" value="1"/>
</dbReference>
<keyword evidence="4" id="KW-0030">Aminoacyl-tRNA synthetase</keyword>
<keyword evidence="2" id="KW-0547">Nucleotide-binding</keyword>
<dbReference type="PANTHER" id="PTHR42918:SF5">
    <property type="entry name" value="LYSINE--TRNA LIGASE, MITOCHONDRIAL"/>
    <property type="match status" value="1"/>
</dbReference>
<dbReference type="Pfam" id="PF01336">
    <property type="entry name" value="tRNA_anti-codon"/>
    <property type="match status" value="1"/>
</dbReference>
<dbReference type="GO" id="GO:0005739">
    <property type="term" value="C:mitochondrion"/>
    <property type="evidence" value="ECO:0007669"/>
    <property type="project" value="TreeGrafter"/>
</dbReference>
<organism evidence="7 8">
    <name type="scientific">Rhynchosporium graminicola</name>
    <dbReference type="NCBI Taxonomy" id="2792576"/>
    <lineage>
        <taxon>Eukaryota</taxon>
        <taxon>Fungi</taxon>
        <taxon>Dikarya</taxon>
        <taxon>Ascomycota</taxon>
        <taxon>Pezizomycotina</taxon>
        <taxon>Leotiomycetes</taxon>
        <taxon>Helotiales</taxon>
        <taxon>Ploettnerulaceae</taxon>
        <taxon>Rhynchosporium</taxon>
    </lineage>
</organism>
<dbReference type="GO" id="GO:0070154">
    <property type="term" value="P:mitochondrial lysyl-tRNA aminoacylation"/>
    <property type="evidence" value="ECO:0007669"/>
    <property type="project" value="TreeGrafter"/>
</dbReference>
<dbReference type="InParanoid" id="A0A1E1L1T7"/>
<evidence type="ECO:0000256" key="3">
    <source>
        <dbReference type="ARBA" id="ARBA00022840"/>
    </source>
</evidence>
<protein>
    <recommendedName>
        <fullName evidence="5">Lysyl-tRNA synthetase</fullName>
    </recommendedName>
</protein>
<evidence type="ECO:0000256" key="2">
    <source>
        <dbReference type="ARBA" id="ARBA00022741"/>
    </source>
</evidence>
<comment type="caution">
    <text evidence="7">The sequence shown here is derived from an EMBL/GenBank/DDBJ whole genome shotgun (WGS) entry which is preliminary data.</text>
</comment>
<dbReference type="Proteomes" id="UP000178129">
    <property type="component" value="Unassembled WGS sequence"/>
</dbReference>
<keyword evidence="8" id="KW-1185">Reference proteome</keyword>
<dbReference type="AlphaFoldDB" id="A0A1E1L1T7"/>
<dbReference type="SUPFAM" id="SSF50249">
    <property type="entry name" value="Nucleic acid-binding proteins"/>
    <property type="match status" value="1"/>
</dbReference>
<evidence type="ECO:0000259" key="6">
    <source>
        <dbReference type="PROSITE" id="PS50862"/>
    </source>
</evidence>
<dbReference type="InterPro" id="IPR012340">
    <property type="entry name" value="NA-bd_OB-fold"/>
</dbReference>
<dbReference type="InterPro" id="IPR004364">
    <property type="entry name" value="Aa-tRNA-synt_II"/>
</dbReference>
<dbReference type="InterPro" id="IPR004365">
    <property type="entry name" value="NA-bd_OB_tRNA"/>
</dbReference>
<evidence type="ECO:0000313" key="7">
    <source>
        <dbReference type="EMBL" id="CZT04466.1"/>
    </source>
</evidence>
<keyword evidence="1 7" id="KW-0436">Ligase</keyword>
<dbReference type="PROSITE" id="PS50862">
    <property type="entry name" value="AA_TRNA_LIGASE_II"/>
    <property type="match status" value="1"/>
</dbReference>